<gene>
    <name evidence="7" type="primary">atpH</name>
    <name evidence="8" type="ORF">HNP65_001001</name>
</gene>
<sequence>MRYSVIASKYVKALLIVGQKLNKIEKYGEFLSFVKDIYGSFATFFNNPIVKPEQKVLVIKQAFEEIFKESPDEAFLNFINIVFENKREKFIPQMQALYKYAAIDIENKILVNVKTAVKLSDQEIKVINDFVEKYVGKTPVIEETIDESLIAGAVIEFAGKMIDVSIKGRMDKIAKEVFFLRKG</sequence>
<keyword evidence="7" id="KW-1003">Cell membrane</keyword>
<dbReference type="NCBIfam" id="NF009976">
    <property type="entry name" value="PRK13441.1"/>
    <property type="match status" value="1"/>
</dbReference>
<evidence type="ECO:0000256" key="7">
    <source>
        <dbReference type="HAMAP-Rule" id="MF_01416"/>
    </source>
</evidence>
<evidence type="ECO:0000313" key="8">
    <source>
        <dbReference type="EMBL" id="MBB6062563.1"/>
    </source>
</evidence>
<dbReference type="InterPro" id="IPR000711">
    <property type="entry name" value="ATPase_OSCP/dsu"/>
</dbReference>
<evidence type="ECO:0000256" key="2">
    <source>
        <dbReference type="ARBA" id="ARBA00022448"/>
    </source>
</evidence>
<dbReference type="PANTHER" id="PTHR11910">
    <property type="entry name" value="ATP SYNTHASE DELTA CHAIN"/>
    <property type="match status" value="1"/>
</dbReference>
<keyword evidence="9" id="KW-1185">Reference proteome</keyword>
<comment type="function">
    <text evidence="7">F(1)F(0) ATP synthase produces ATP from ADP in the presence of a proton or sodium gradient. F-type ATPases consist of two structural domains, F(1) containing the extramembraneous catalytic core and F(0) containing the membrane proton channel, linked together by a central stalk and a peripheral stalk. During catalysis, ATP synthesis in the catalytic domain of F(1) is coupled via a rotary mechanism of the central stalk subunits to proton translocation.</text>
</comment>
<comment type="similarity">
    <text evidence="7">Belongs to the ATPase delta chain family.</text>
</comment>
<keyword evidence="4 7" id="KW-0406">Ion transport</keyword>
<evidence type="ECO:0000256" key="3">
    <source>
        <dbReference type="ARBA" id="ARBA00022781"/>
    </source>
</evidence>
<keyword evidence="2 7" id="KW-0813">Transport</keyword>
<dbReference type="NCBIfam" id="TIGR01145">
    <property type="entry name" value="ATP_synt_delta"/>
    <property type="match status" value="1"/>
</dbReference>
<dbReference type="AlphaFoldDB" id="A0A841GRN3"/>
<evidence type="ECO:0000256" key="6">
    <source>
        <dbReference type="ARBA" id="ARBA00023310"/>
    </source>
</evidence>
<evidence type="ECO:0000256" key="5">
    <source>
        <dbReference type="ARBA" id="ARBA00023136"/>
    </source>
</evidence>
<name>A0A841GRN3_9BACT</name>
<protein>
    <recommendedName>
        <fullName evidence="7">ATP synthase subunit delta</fullName>
    </recommendedName>
    <alternativeName>
        <fullName evidence="7">ATP synthase F(1) sector subunit delta</fullName>
    </alternativeName>
    <alternativeName>
        <fullName evidence="7">F-type ATPase subunit delta</fullName>
        <shortName evidence="7">F-ATPase subunit delta</shortName>
    </alternativeName>
</protein>
<keyword evidence="3 7" id="KW-0375">Hydrogen ion transport</keyword>
<dbReference type="EMBL" id="JACHEX010000002">
    <property type="protein sequence ID" value="MBB6062563.1"/>
    <property type="molecule type" value="Genomic_DNA"/>
</dbReference>
<dbReference type="PRINTS" id="PR00125">
    <property type="entry name" value="ATPASEDELTA"/>
</dbReference>
<dbReference type="GO" id="GO:0046933">
    <property type="term" value="F:proton-transporting ATP synthase activity, rotational mechanism"/>
    <property type="evidence" value="ECO:0007669"/>
    <property type="project" value="UniProtKB-UniRule"/>
</dbReference>
<dbReference type="GO" id="GO:0005886">
    <property type="term" value="C:plasma membrane"/>
    <property type="evidence" value="ECO:0007669"/>
    <property type="project" value="UniProtKB-SubCell"/>
</dbReference>
<evidence type="ECO:0000256" key="1">
    <source>
        <dbReference type="ARBA" id="ARBA00004370"/>
    </source>
</evidence>
<dbReference type="SUPFAM" id="SSF47928">
    <property type="entry name" value="N-terminal domain of the delta subunit of the F1F0-ATP synthase"/>
    <property type="match status" value="1"/>
</dbReference>
<dbReference type="Proteomes" id="UP000555828">
    <property type="component" value="Unassembled WGS sequence"/>
</dbReference>
<dbReference type="GO" id="GO:0045259">
    <property type="term" value="C:proton-transporting ATP synthase complex"/>
    <property type="evidence" value="ECO:0007669"/>
    <property type="project" value="UniProtKB-KW"/>
</dbReference>
<comment type="caution">
    <text evidence="8">The sequence shown here is derived from an EMBL/GenBank/DDBJ whole genome shotgun (WGS) entry which is preliminary data.</text>
</comment>
<proteinExistence type="inferred from homology"/>
<comment type="subcellular location">
    <subcellularLocation>
        <location evidence="7">Cell membrane</location>
        <topology evidence="7">Peripheral membrane protein</topology>
    </subcellularLocation>
    <subcellularLocation>
        <location evidence="1">Membrane</location>
    </subcellularLocation>
</comment>
<keyword evidence="7" id="KW-0139">CF(1)</keyword>
<dbReference type="RefSeq" id="WP_184619224.1">
    <property type="nucleotide sequence ID" value="NZ_JACHEX010000002.1"/>
</dbReference>
<keyword evidence="6 7" id="KW-0066">ATP synthesis</keyword>
<dbReference type="Pfam" id="PF00213">
    <property type="entry name" value="OSCP"/>
    <property type="match status" value="1"/>
</dbReference>
<evidence type="ECO:0000313" key="9">
    <source>
        <dbReference type="Proteomes" id="UP000555828"/>
    </source>
</evidence>
<reference evidence="8 9" key="1">
    <citation type="submission" date="2020-08" db="EMBL/GenBank/DDBJ databases">
        <title>Genomic Encyclopedia of Type Strains, Phase IV (KMG-IV): sequencing the most valuable type-strain genomes for metagenomic binning, comparative biology and taxonomic classification.</title>
        <authorList>
            <person name="Goeker M."/>
        </authorList>
    </citation>
    <scope>NUCLEOTIDE SEQUENCE [LARGE SCALE GENOMIC DNA]</scope>
    <source>
        <strain evidence="8 9">DSM 13481</strain>
    </source>
</reference>
<dbReference type="HAMAP" id="MF_01416">
    <property type="entry name" value="ATP_synth_delta_bact"/>
    <property type="match status" value="1"/>
</dbReference>
<evidence type="ECO:0000256" key="4">
    <source>
        <dbReference type="ARBA" id="ARBA00023065"/>
    </source>
</evidence>
<accession>A0A841GRN3</accession>
<dbReference type="Gene3D" id="1.10.520.20">
    <property type="entry name" value="N-terminal domain of the delta subunit of the F1F0-ATP synthase"/>
    <property type="match status" value="1"/>
</dbReference>
<organism evidence="8 9">
    <name type="scientific">Thermosipho japonicus</name>
    <dbReference type="NCBI Taxonomy" id="90323"/>
    <lineage>
        <taxon>Bacteria</taxon>
        <taxon>Thermotogati</taxon>
        <taxon>Thermotogota</taxon>
        <taxon>Thermotogae</taxon>
        <taxon>Thermotogales</taxon>
        <taxon>Fervidobacteriaceae</taxon>
        <taxon>Thermosipho</taxon>
    </lineage>
</organism>
<dbReference type="InterPro" id="IPR026015">
    <property type="entry name" value="ATP_synth_OSCP/delta_N_sf"/>
</dbReference>
<keyword evidence="5 7" id="KW-0472">Membrane</keyword>
<comment type="function">
    <text evidence="7">This protein is part of the stalk that links CF(0) to CF(1). It either transmits conformational changes from CF(0) to CF(1) or is implicated in proton conduction.</text>
</comment>